<dbReference type="NCBIfam" id="TIGR00756">
    <property type="entry name" value="PPR"/>
    <property type="match status" value="1"/>
</dbReference>
<evidence type="ECO:0000256" key="1">
    <source>
        <dbReference type="ARBA" id="ARBA00007626"/>
    </source>
</evidence>
<reference evidence="4" key="1">
    <citation type="journal article" date="2017" name="Gigascience">
        <title>The genome draft of coconut (Cocos nucifera).</title>
        <authorList>
            <person name="Xiao Y."/>
            <person name="Xu P."/>
            <person name="Fan H."/>
            <person name="Baudouin L."/>
            <person name="Xia W."/>
            <person name="Bocs S."/>
            <person name="Xu J."/>
            <person name="Li Q."/>
            <person name="Guo A."/>
            <person name="Zhou L."/>
            <person name="Li J."/>
            <person name="Wu Y."/>
            <person name="Ma Z."/>
            <person name="Armero A."/>
            <person name="Issali A.E."/>
            <person name="Liu N."/>
            <person name="Peng M."/>
            <person name="Yang Y."/>
        </authorList>
    </citation>
    <scope>NUCLEOTIDE SEQUENCE</scope>
    <source>
        <tissue evidence="4">Spear leaf of Hainan Tall coconut</tissue>
    </source>
</reference>
<evidence type="ECO:0000256" key="2">
    <source>
        <dbReference type="ARBA" id="ARBA00022737"/>
    </source>
</evidence>
<keyword evidence="2" id="KW-0677">Repeat</keyword>
<keyword evidence="5" id="KW-1185">Reference proteome</keyword>
<organism evidence="4 5">
    <name type="scientific">Cocos nucifera</name>
    <name type="common">Coconut palm</name>
    <dbReference type="NCBI Taxonomy" id="13894"/>
    <lineage>
        <taxon>Eukaryota</taxon>
        <taxon>Viridiplantae</taxon>
        <taxon>Streptophyta</taxon>
        <taxon>Embryophyta</taxon>
        <taxon>Tracheophyta</taxon>
        <taxon>Spermatophyta</taxon>
        <taxon>Magnoliopsida</taxon>
        <taxon>Liliopsida</taxon>
        <taxon>Arecaceae</taxon>
        <taxon>Arecoideae</taxon>
        <taxon>Cocoseae</taxon>
        <taxon>Attaleinae</taxon>
        <taxon>Cocos</taxon>
    </lineage>
</organism>
<protein>
    <submittedName>
        <fullName evidence="4">Putative pentatricopeptide repeat-containing protein</fullName>
    </submittedName>
</protein>
<dbReference type="InterPro" id="IPR011990">
    <property type="entry name" value="TPR-like_helical_dom_sf"/>
</dbReference>
<reference evidence="4" key="2">
    <citation type="submission" date="2019-07" db="EMBL/GenBank/DDBJ databases">
        <authorList>
            <person name="Yang Y."/>
            <person name="Bocs S."/>
            <person name="Baudouin L."/>
        </authorList>
    </citation>
    <scope>NUCLEOTIDE SEQUENCE</scope>
    <source>
        <tissue evidence="4">Spear leaf of Hainan Tall coconut</tissue>
    </source>
</reference>
<gene>
    <name evidence="4" type="ORF">COCNU_10G009900</name>
</gene>
<evidence type="ECO:0000313" key="5">
    <source>
        <dbReference type="Proteomes" id="UP000797356"/>
    </source>
</evidence>
<feature type="repeat" description="PPR" evidence="3">
    <location>
        <begin position="8"/>
        <end position="42"/>
    </location>
</feature>
<dbReference type="Pfam" id="PF13041">
    <property type="entry name" value="PPR_2"/>
    <property type="match status" value="1"/>
</dbReference>
<proteinExistence type="inferred from homology"/>
<dbReference type="InterPro" id="IPR002885">
    <property type="entry name" value="PPR_rpt"/>
</dbReference>
<name>A0A8K0N8U4_COCNU</name>
<dbReference type="PROSITE" id="PS51375">
    <property type="entry name" value="PPR"/>
    <property type="match status" value="1"/>
</dbReference>
<dbReference type="Gene3D" id="1.25.40.10">
    <property type="entry name" value="Tetratricopeptide repeat domain"/>
    <property type="match status" value="1"/>
</dbReference>
<dbReference type="Proteomes" id="UP000797356">
    <property type="component" value="Chromosome 10"/>
</dbReference>
<dbReference type="EMBL" id="CM017881">
    <property type="protein sequence ID" value="KAG1362771.1"/>
    <property type="molecule type" value="Genomic_DNA"/>
</dbReference>
<comment type="caution">
    <text evidence="4">The sequence shown here is derived from an EMBL/GenBank/DDBJ whole genome shotgun (WGS) entry which is preliminary data.</text>
</comment>
<evidence type="ECO:0000256" key="3">
    <source>
        <dbReference type="PROSITE-ProRule" id="PRU00708"/>
    </source>
</evidence>
<dbReference type="PANTHER" id="PTHR47941">
    <property type="entry name" value="PENTATRICOPEPTIDE REPEAT-CONTAINING PROTEIN 3, MITOCHONDRIAL"/>
    <property type="match status" value="1"/>
</dbReference>
<accession>A0A8K0N8U4</accession>
<dbReference type="AlphaFoldDB" id="A0A8K0N8U4"/>
<sequence>MNRGLLPDVVAYGILIRGFCAVGRLAEARMFYDKMVADGVKPDSLVNSTLAEYLNNSAVSVGEPKPNA</sequence>
<evidence type="ECO:0000313" key="4">
    <source>
        <dbReference type="EMBL" id="KAG1362771.1"/>
    </source>
</evidence>
<comment type="similarity">
    <text evidence="1">Belongs to the PPR family. P subfamily.</text>
</comment>
<dbReference type="OrthoDB" id="998520at2759"/>